<feature type="domain" description="Homing endonuclease LAGLIDADG" evidence="1">
    <location>
        <begin position="115"/>
        <end position="182"/>
    </location>
</feature>
<dbReference type="SUPFAM" id="SSF55608">
    <property type="entry name" value="Homing endonucleases"/>
    <property type="match status" value="2"/>
</dbReference>
<organism evidence="2 3">
    <name type="scientific">Candidatus Kaiserbacteria bacterium RIFCSPHIGHO2_01_FULL_53_31</name>
    <dbReference type="NCBI Taxonomy" id="1798481"/>
    <lineage>
        <taxon>Bacteria</taxon>
        <taxon>Candidatus Kaiseribacteriota</taxon>
    </lineage>
</organism>
<dbReference type="Pfam" id="PF14528">
    <property type="entry name" value="LAGLIDADG_3"/>
    <property type="match status" value="1"/>
</dbReference>
<dbReference type="EMBL" id="MFKU01000009">
    <property type="protein sequence ID" value="OGG48761.1"/>
    <property type="molecule type" value="Genomic_DNA"/>
</dbReference>
<evidence type="ECO:0000313" key="2">
    <source>
        <dbReference type="EMBL" id="OGG48761.1"/>
    </source>
</evidence>
<proteinExistence type="predicted"/>
<dbReference type="AlphaFoldDB" id="A0A1F6CIH7"/>
<dbReference type="GO" id="GO:0004519">
    <property type="term" value="F:endonuclease activity"/>
    <property type="evidence" value="ECO:0007669"/>
    <property type="project" value="InterPro"/>
</dbReference>
<protein>
    <recommendedName>
        <fullName evidence="1">Homing endonuclease LAGLIDADG domain-containing protein</fullName>
    </recommendedName>
</protein>
<dbReference type="InterPro" id="IPR004860">
    <property type="entry name" value="LAGLIDADG_dom"/>
</dbReference>
<evidence type="ECO:0000313" key="3">
    <source>
        <dbReference type="Proteomes" id="UP000178815"/>
    </source>
</evidence>
<sequence length="233" mass="26720">MGLRGPKPKRREVVWSPELAYAIGLIATDGCLSNDERHLFFVSKDLEQIKNIKKCLGLKVKIGIHRAGARFNNKKYHRVQWGDVTLYKFLLDIGLMPNKSQKLGALIIPDEYFFDFLRGSFDGDGSFYSYFDPRWKSSFMFYLNFTSASPEHIQWLQQTLSHLLGVSGHISKMGGEGKDRSWIGTLRFAKAEALIVMKVMYSTTCSIHLQRKRLKIERALRIVGESLPKKRGD</sequence>
<dbReference type="InterPro" id="IPR027434">
    <property type="entry name" value="Homing_endonucl"/>
</dbReference>
<gene>
    <name evidence="2" type="ORF">A2678_03700</name>
</gene>
<accession>A0A1F6CIH7</accession>
<name>A0A1F6CIH7_9BACT</name>
<comment type="caution">
    <text evidence="2">The sequence shown here is derived from an EMBL/GenBank/DDBJ whole genome shotgun (WGS) entry which is preliminary data.</text>
</comment>
<dbReference type="Gene3D" id="3.10.28.10">
    <property type="entry name" value="Homing endonucleases"/>
    <property type="match status" value="1"/>
</dbReference>
<evidence type="ECO:0000259" key="1">
    <source>
        <dbReference type="Pfam" id="PF14528"/>
    </source>
</evidence>
<dbReference type="Proteomes" id="UP000178815">
    <property type="component" value="Unassembled WGS sequence"/>
</dbReference>
<dbReference type="STRING" id="1798481.A2678_03700"/>
<reference evidence="2 3" key="1">
    <citation type="journal article" date="2016" name="Nat. Commun.">
        <title>Thousands of microbial genomes shed light on interconnected biogeochemical processes in an aquifer system.</title>
        <authorList>
            <person name="Anantharaman K."/>
            <person name="Brown C.T."/>
            <person name="Hug L.A."/>
            <person name="Sharon I."/>
            <person name="Castelle C.J."/>
            <person name="Probst A.J."/>
            <person name="Thomas B.C."/>
            <person name="Singh A."/>
            <person name="Wilkins M.J."/>
            <person name="Karaoz U."/>
            <person name="Brodie E.L."/>
            <person name="Williams K.H."/>
            <person name="Hubbard S.S."/>
            <person name="Banfield J.F."/>
        </authorList>
    </citation>
    <scope>NUCLEOTIDE SEQUENCE [LARGE SCALE GENOMIC DNA]</scope>
</reference>